<dbReference type="AlphaFoldDB" id="A0A2N3XZ11"/>
<comment type="caution">
    <text evidence="1">The sequence shown here is derived from an EMBL/GenBank/DDBJ whole genome shotgun (WGS) entry which is preliminary data.</text>
</comment>
<dbReference type="OrthoDB" id="3632991at2"/>
<sequence>MAKTYKYSRYVAEAKKEPFVLELDDGDQISIQAPSGEVLLEIEEAFSSRRRLELLTGDQYDRVFELVRHAPAGALNGLVSDMVEHFGLSPVPPGGGRASSR</sequence>
<dbReference type="EMBL" id="PJNB01000001">
    <property type="protein sequence ID" value="PKW15923.1"/>
    <property type="molecule type" value="Genomic_DNA"/>
</dbReference>
<dbReference type="RefSeq" id="WP_010696625.1">
    <property type="nucleotide sequence ID" value="NZ_CP061007.1"/>
</dbReference>
<reference evidence="1" key="1">
    <citation type="submission" date="2017-12" db="EMBL/GenBank/DDBJ databases">
        <title>Sequencing the genomes of 1000 Actinobacteria strains.</title>
        <authorList>
            <person name="Klenk H.-P."/>
        </authorList>
    </citation>
    <scope>NUCLEOTIDE SEQUENCE [LARGE SCALE GENOMIC DNA]</scope>
    <source>
        <strain evidence="1">DSM 44228</strain>
    </source>
</reference>
<keyword evidence="2" id="KW-1185">Reference proteome</keyword>
<protein>
    <submittedName>
        <fullName evidence="1">Uncharacterized protein</fullName>
    </submittedName>
</protein>
<name>A0A2N3XZ11_SACSN</name>
<organism evidence="1 2">
    <name type="scientific">Saccharopolyspora spinosa</name>
    <dbReference type="NCBI Taxonomy" id="60894"/>
    <lineage>
        <taxon>Bacteria</taxon>
        <taxon>Bacillati</taxon>
        <taxon>Actinomycetota</taxon>
        <taxon>Actinomycetes</taxon>
        <taxon>Pseudonocardiales</taxon>
        <taxon>Pseudonocardiaceae</taxon>
        <taxon>Saccharopolyspora</taxon>
    </lineage>
</organism>
<evidence type="ECO:0000313" key="1">
    <source>
        <dbReference type="EMBL" id="PKW15923.1"/>
    </source>
</evidence>
<dbReference type="Proteomes" id="UP000233786">
    <property type="component" value="Unassembled WGS sequence"/>
</dbReference>
<dbReference type="STRING" id="994479.GCA_000194155_03512"/>
<proteinExistence type="predicted"/>
<evidence type="ECO:0000313" key="2">
    <source>
        <dbReference type="Proteomes" id="UP000233786"/>
    </source>
</evidence>
<gene>
    <name evidence="1" type="ORF">A8926_3705</name>
</gene>
<accession>A0A2N3XZ11</accession>